<name>A0A166RZ83_METRR</name>
<dbReference type="OMA" id="IHINEVQ"/>
<feature type="domain" description="Aminoglycoside phosphotransferase" evidence="1">
    <location>
        <begin position="41"/>
        <end position="114"/>
    </location>
</feature>
<dbReference type="Gene3D" id="3.90.1200.10">
    <property type="match status" value="1"/>
</dbReference>
<evidence type="ECO:0000313" key="3">
    <source>
        <dbReference type="Proteomes" id="UP000243498"/>
    </source>
</evidence>
<protein>
    <submittedName>
        <fullName evidence="2">Phosphotransferase enzyme family protein</fullName>
    </submittedName>
</protein>
<keyword evidence="3" id="KW-1185">Reference proteome</keyword>
<proteinExistence type="predicted"/>
<dbReference type="Proteomes" id="UP000243498">
    <property type="component" value="Unassembled WGS sequence"/>
</dbReference>
<accession>A0A166RZ83</accession>
<dbReference type="STRING" id="1081105.A0A166RZ83"/>
<evidence type="ECO:0000313" key="2">
    <source>
        <dbReference type="EMBL" id="OAA35195.1"/>
    </source>
</evidence>
<comment type="caution">
    <text evidence="2">The sequence shown here is derived from an EMBL/GenBank/DDBJ whole genome shotgun (WGS) entry which is preliminary data.</text>
</comment>
<dbReference type="InterPro" id="IPR002575">
    <property type="entry name" value="Aminoglycoside_PTrfase"/>
</dbReference>
<evidence type="ECO:0000259" key="1">
    <source>
        <dbReference type="Pfam" id="PF01636"/>
    </source>
</evidence>
<dbReference type="InterPro" id="IPR011009">
    <property type="entry name" value="Kinase-like_dom_sf"/>
</dbReference>
<gene>
    <name evidence="2" type="ORF">NOR_08118</name>
</gene>
<dbReference type="Pfam" id="PF01636">
    <property type="entry name" value="APH"/>
    <property type="match status" value="1"/>
</dbReference>
<reference evidence="2 3" key="1">
    <citation type="journal article" date="2016" name="Genome Biol. Evol.">
        <title>Divergent and convergent evolution of fungal pathogenicity.</title>
        <authorList>
            <person name="Shang Y."/>
            <person name="Xiao G."/>
            <person name="Zheng P."/>
            <person name="Cen K."/>
            <person name="Zhan S."/>
            <person name="Wang C."/>
        </authorList>
    </citation>
    <scope>NUCLEOTIDE SEQUENCE [LARGE SCALE GENOMIC DNA]</scope>
    <source>
        <strain evidence="2 3">RCEF 4871</strain>
    </source>
</reference>
<dbReference type="AlphaFoldDB" id="A0A166RZ83"/>
<dbReference type="SUPFAM" id="SSF56112">
    <property type="entry name" value="Protein kinase-like (PK-like)"/>
    <property type="match status" value="1"/>
</dbReference>
<dbReference type="OrthoDB" id="4932142at2759"/>
<sequence length="282" mass="32804">MNMALQQLEGYRPDKIIKRKNTFKTASGFLKALLQLSQNQFIQSPDAQLDQLRGRSLLYAHQQFHHLIGKNWLAYDEGPFVLVHGDFTLQDYNVLVDEDFNVTGVIDWQWSFVMPLQFLVPPVWLTGSHFDFMLDSVDWYTEEFRRLLEHIKKLERSLGISAKLSTVWECITPTTEVAVVTALLHPNYIYHTFWDVLYWQLQGVAVDAEDFDELQYSRDHTIPLLEAFMNSEISRSLLIRKVKEQEKFWLSEAQYFGQAKKTAKDDYTEVLRVRGAGSCVAG</sequence>
<organism evidence="2 3">
    <name type="scientific">Metarhizium rileyi (strain RCEF 4871)</name>
    <name type="common">Nomuraea rileyi</name>
    <dbReference type="NCBI Taxonomy" id="1649241"/>
    <lineage>
        <taxon>Eukaryota</taxon>
        <taxon>Fungi</taxon>
        <taxon>Dikarya</taxon>
        <taxon>Ascomycota</taxon>
        <taxon>Pezizomycotina</taxon>
        <taxon>Sordariomycetes</taxon>
        <taxon>Hypocreomycetidae</taxon>
        <taxon>Hypocreales</taxon>
        <taxon>Clavicipitaceae</taxon>
        <taxon>Metarhizium</taxon>
    </lineage>
</organism>
<dbReference type="EMBL" id="AZHC01000044">
    <property type="protein sequence ID" value="OAA35195.1"/>
    <property type="molecule type" value="Genomic_DNA"/>
</dbReference>